<evidence type="ECO:0000256" key="1">
    <source>
        <dbReference type="SAM" id="MobiDB-lite"/>
    </source>
</evidence>
<dbReference type="KEGG" id="dosa:Os12g0211100"/>
<protein>
    <submittedName>
        <fullName evidence="3">Os12g0211100 protein</fullName>
    </submittedName>
</protein>
<organism evidence="3 4">
    <name type="scientific">Oryza sativa subsp. japonica</name>
    <name type="common">Rice</name>
    <dbReference type="NCBI Taxonomy" id="39947"/>
    <lineage>
        <taxon>Eukaryota</taxon>
        <taxon>Viridiplantae</taxon>
        <taxon>Streptophyta</taxon>
        <taxon>Embryophyta</taxon>
        <taxon>Tracheophyta</taxon>
        <taxon>Spermatophyta</taxon>
        <taxon>Magnoliopsida</taxon>
        <taxon>Liliopsida</taxon>
        <taxon>Poales</taxon>
        <taxon>Poaceae</taxon>
        <taxon>BOP clade</taxon>
        <taxon>Oryzoideae</taxon>
        <taxon>Oryzeae</taxon>
        <taxon>Oryzinae</taxon>
        <taxon>Oryza</taxon>
        <taxon>Oryza sativa</taxon>
    </lineage>
</organism>
<dbReference type="Pfam" id="PF20241">
    <property type="entry name" value="DUF6598"/>
    <property type="match status" value="1"/>
</dbReference>
<dbReference type="AlphaFoldDB" id="C7JA10"/>
<proteinExistence type="predicted"/>
<feature type="compositionally biased region" description="Acidic residues" evidence="1">
    <location>
        <begin position="36"/>
        <end position="46"/>
    </location>
</feature>
<sequence>MEGGGSDCRRPASDDHEGTAVASLPSSRKRKAAKDLEEEEEDLQPEEEARPPAPPAKGRSCLPAACHEDGIIPAFVIPGSKHRDGSIYRTDAHYWHGLYHLDDTSETRLEPMTPSYSEQDCRPCVTDCQWHIGCSMMQIFSLELAEISNFATGAAGAGAIQLYGFMAARDLLDPLRNYVFNRTRDDPFTIRDVSYPFIQMTGPKRGITMNSRVMIEYDLRIKRGENEQDDLVLIDGAATFSEITNFIPYIYRIHGDCGMAVDITLAHFILAIEATLQVRIYELKDGCGSLNLTITCRVSHMTPQIKLFQGPIDKLRDQNRFVVVATLNTLMITEFKLTHQHGSISRRFESRVVVNEMWASWELPEGSISAGAVLNCKLYDFCGEERDLSEMDAAHLIREFDITELDKVIKEAKLNLAPGPYGFPAQFYRQFWPQLRQGLFKMLQLLHDEDQKRQYPNRAGPTPLPWGIDSPTNADDTVIFIPYLAVTKFLLYCFEDMSGLKINYDKGKVLPNEVSSFTHQSTKEGLLARWRWSGKTLGNEWLKSLTDEEDMMLWPFEKNKCFSTKSCYKMLNFHGVKDMRGLDIWQEPMPQKWSRSMRKGEEAQAESMAVKILEVTLIPVRVAAVKLVGGRCFGPVPCLAKLVLSPENLEIHWSIGSTLEGQEISTTAMVKLGAT</sequence>
<feature type="compositionally biased region" description="Basic and acidic residues" evidence="1">
    <location>
        <begin position="7"/>
        <end position="18"/>
    </location>
</feature>
<feature type="domain" description="DUF6598" evidence="2">
    <location>
        <begin position="136"/>
        <end position="344"/>
    </location>
</feature>
<dbReference type="PANTHER" id="PTHR33065">
    <property type="entry name" value="OS07G0486400 PROTEIN"/>
    <property type="match status" value="1"/>
</dbReference>
<reference evidence="3 4" key="1">
    <citation type="journal article" date="2005" name="Nature">
        <title>The map-based sequence of the rice genome.</title>
        <authorList>
            <consortium name="International rice genome sequencing project (IRGSP)"/>
            <person name="Matsumoto T."/>
            <person name="Wu J."/>
            <person name="Kanamori H."/>
            <person name="Katayose Y."/>
            <person name="Fujisawa M."/>
            <person name="Namiki N."/>
            <person name="Mizuno H."/>
            <person name="Yamamoto K."/>
            <person name="Antonio B.A."/>
            <person name="Baba T."/>
            <person name="Sakata K."/>
            <person name="Nagamura Y."/>
            <person name="Aoki H."/>
            <person name="Arikawa K."/>
            <person name="Arita K."/>
            <person name="Bito T."/>
            <person name="Chiden Y."/>
            <person name="Fujitsuka N."/>
            <person name="Fukunaka R."/>
            <person name="Hamada M."/>
            <person name="Harada C."/>
            <person name="Hayashi A."/>
            <person name="Hijishita S."/>
            <person name="Honda M."/>
            <person name="Hosokawa S."/>
            <person name="Ichikawa Y."/>
            <person name="Idonuma A."/>
            <person name="Iijima M."/>
            <person name="Ikeda M."/>
            <person name="Ikeno M."/>
            <person name="Ito K."/>
            <person name="Ito S."/>
            <person name="Ito T."/>
            <person name="Ito Y."/>
            <person name="Ito Y."/>
            <person name="Iwabuchi A."/>
            <person name="Kamiya K."/>
            <person name="Karasawa W."/>
            <person name="Kurita K."/>
            <person name="Katagiri S."/>
            <person name="Kikuta A."/>
            <person name="Kobayashi H."/>
            <person name="Kobayashi N."/>
            <person name="Machita K."/>
            <person name="Maehara T."/>
            <person name="Masukawa M."/>
            <person name="Mizubayashi T."/>
            <person name="Mukai Y."/>
            <person name="Nagasaki H."/>
            <person name="Nagata Y."/>
            <person name="Naito S."/>
            <person name="Nakashima M."/>
            <person name="Nakama Y."/>
            <person name="Nakamichi Y."/>
            <person name="Nakamura M."/>
            <person name="Meguro A."/>
            <person name="Negishi M."/>
            <person name="Ohta I."/>
            <person name="Ohta T."/>
            <person name="Okamoto M."/>
            <person name="Ono N."/>
            <person name="Saji S."/>
            <person name="Sakaguchi M."/>
            <person name="Sakai K."/>
            <person name="Shibata M."/>
            <person name="Shimokawa T."/>
            <person name="Song J."/>
            <person name="Takazaki Y."/>
            <person name="Terasawa K."/>
            <person name="Tsugane M."/>
            <person name="Tsuji K."/>
            <person name="Ueda S."/>
            <person name="Waki K."/>
            <person name="Yamagata H."/>
            <person name="Yamamoto M."/>
            <person name="Yamamoto S."/>
            <person name="Yamane H."/>
            <person name="Yoshiki S."/>
            <person name="Yoshihara R."/>
            <person name="Yukawa K."/>
            <person name="Zhong H."/>
            <person name="Yano M."/>
            <person name="Yuan Q."/>
            <person name="Ouyang S."/>
            <person name="Liu J."/>
            <person name="Jones K.M."/>
            <person name="Gansberger K."/>
            <person name="Moffat K."/>
            <person name="Hill J."/>
            <person name="Bera J."/>
            <person name="Fadrosh D."/>
            <person name="Jin S."/>
            <person name="Johri S."/>
            <person name="Kim M."/>
            <person name="Overton L."/>
            <person name="Reardon M."/>
            <person name="Tsitrin T."/>
            <person name="Vuong H."/>
            <person name="Weaver B."/>
            <person name="Ciecko A."/>
            <person name="Tallon L."/>
            <person name="Jackson J."/>
            <person name="Pai G."/>
            <person name="Aken S.V."/>
            <person name="Utterback T."/>
            <person name="Reidmuller S."/>
            <person name="Feldblyum T."/>
            <person name="Hsiao J."/>
            <person name="Zismann V."/>
            <person name="Iobst S."/>
            <person name="de Vazeille A.R."/>
            <person name="Buell C.R."/>
            <person name="Ying K."/>
            <person name="Li Y."/>
            <person name="Lu T."/>
            <person name="Huang Y."/>
            <person name="Zhao Q."/>
            <person name="Feng Q."/>
            <person name="Zhang L."/>
            <person name="Zhu J."/>
            <person name="Weng Q."/>
            <person name="Mu J."/>
            <person name="Lu Y."/>
            <person name="Fan D."/>
            <person name="Liu Y."/>
            <person name="Guan J."/>
            <person name="Zhang Y."/>
            <person name="Yu S."/>
            <person name="Liu X."/>
            <person name="Zhang Y."/>
            <person name="Hong G."/>
            <person name="Han B."/>
            <person name="Choisne N."/>
            <person name="Demange N."/>
            <person name="Orjeda G."/>
            <person name="Samain S."/>
            <person name="Cattolico L."/>
            <person name="Pelletier E."/>
            <person name="Couloux A."/>
            <person name="Segurens B."/>
            <person name="Wincker P."/>
            <person name="D'Hont A."/>
            <person name="Scarpelli C."/>
            <person name="Weissenbach J."/>
            <person name="Salanoubat M."/>
            <person name="Quetier F."/>
            <person name="Yu Y."/>
            <person name="Kim H.R."/>
            <person name="Rambo T."/>
            <person name="Currie J."/>
            <person name="Collura K."/>
            <person name="Luo M."/>
            <person name="Yang T."/>
            <person name="Ammiraju J.S.S."/>
            <person name="Engler F."/>
            <person name="Soderlund C."/>
            <person name="Wing R.A."/>
            <person name="Palmer L.E."/>
            <person name="de la Bastide M."/>
            <person name="Spiegel L."/>
            <person name="Nascimento L."/>
            <person name="Zutavern T."/>
            <person name="O'Shaughnessy A."/>
            <person name="Dike S."/>
            <person name="Dedhia N."/>
            <person name="Preston R."/>
            <person name="Balija V."/>
            <person name="McCombie W.R."/>
            <person name="Chow T."/>
            <person name="Chen H."/>
            <person name="Chung M."/>
            <person name="Chen C."/>
            <person name="Shaw J."/>
            <person name="Wu H."/>
            <person name="Hsiao K."/>
            <person name="Chao Y."/>
            <person name="Chu M."/>
            <person name="Cheng C."/>
            <person name="Hour A."/>
            <person name="Lee P."/>
            <person name="Lin S."/>
            <person name="Lin Y."/>
            <person name="Liou J."/>
            <person name="Liu S."/>
            <person name="Hsing Y."/>
            <person name="Raghuvanshi S."/>
            <person name="Mohanty A."/>
            <person name="Bharti A.K."/>
            <person name="Gaur A."/>
            <person name="Gupta V."/>
            <person name="Kumar D."/>
            <person name="Ravi V."/>
            <person name="Vij S."/>
            <person name="Kapur A."/>
            <person name="Khurana P."/>
            <person name="Khurana P."/>
            <person name="Khurana J.P."/>
            <person name="Tyagi A.K."/>
            <person name="Gaikwad K."/>
            <person name="Singh A."/>
            <person name="Dalal V."/>
            <person name="Srivastava S."/>
            <person name="Dixit A."/>
            <person name="Pal A.K."/>
            <person name="Ghazi I.A."/>
            <person name="Yadav M."/>
            <person name="Pandit A."/>
            <person name="Bhargava A."/>
            <person name="Sureshbabu K."/>
            <person name="Batra K."/>
            <person name="Sharma T.R."/>
            <person name="Mohapatra T."/>
            <person name="Singh N.K."/>
            <person name="Messing J."/>
            <person name="Nelson A.B."/>
            <person name="Fuks G."/>
            <person name="Kavchok S."/>
            <person name="Keizer G."/>
            <person name="Linton E."/>
            <person name="Llaca V."/>
            <person name="Song R."/>
            <person name="Tanyolac B."/>
            <person name="Young S."/>
            <person name="Ho-Il K."/>
            <person name="Hahn J.H."/>
            <person name="Sangsakoo G."/>
            <person name="Vanavichit A."/>
            <person name="de Mattos Luiz.A.T."/>
            <person name="Zimmer P.D."/>
            <person name="Malone G."/>
            <person name="Dellagostin O."/>
            <person name="de Oliveira A.C."/>
            <person name="Bevan M."/>
            <person name="Bancroft I."/>
            <person name="Minx P."/>
            <person name="Cordum H."/>
            <person name="Wilson R."/>
            <person name="Cheng Z."/>
            <person name="Jin W."/>
            <person name="Jiang J."/>
            <person name="Leong S.A."/>
            <person name="Iwama H."/>
            <person name="Gojobori T."/>
            <person name="Itoh T."/>
            <person name="Niimura Y."/>
            <person name="Fujii Y."/>
            <person name="Habara T."/>
            <person name="Sakai H."/>
            <person name="Sato Y."/>
            <person name="Wilson G."/>
            <person name="Kumar K."/>
            <person name="McCouch S."/>
            <person name="Juretic N."/>
            <person name="Hoen D."/>
            <person name="Wright S."/>
            <person name="Bruskiewich R."/>
            <person name="Bureau T."/>
            <person name="Miyao A."/>
            <person name="Hirochika H."/>
            <person name="Nishikawa T."/>
            <person name="Kadowaki K."/>
            <person name="Sugiura M."/>
            <person name="Burr B."/>
            <person name="Sasaki T."/>
        </authorList>
    </citation>
    <scope>NUCLEOTIDE SEQUENCE [LARGE SCALE GENOMIC DNA]</scope>
    <source>
        <strain evidence="4">cv. Nipponbare</strain>
    </source>
</reference>
<evidence type="ECO:0000259" key="2">
    <source>
        <dbReference type="Pfam" id="PF20241"/>
    </source>
</evidence>
<accession>C7JA10</accession>
<feature type="region of interest" description="Disordered" evidence="1">
    <location>
        <begin position="1"/>
        <end position="60"/>
    </location>
</feature>
<evidence type="ECO:0000313" key="4">
    <source>
        <dbReference type="Proteomes" id="UP000000763"/>
    </source>
</evidence>
<evidence type="ECO:0000313" key="3">
    <source>
        <dbReference type="EMBL" id="BAH95565.1"/>
    </source>
</evidence>
<dbReference type="InterPro" id="IPR046533">
    <property type="entry name" value="DUF6598"/>
</dbReference>
<reference evidence="4" key="2">
    <citation type="journal article" date="2008" name="Nucleic Acids Res.">
        <title>The rice annotation project database (RAP-DB): 2008 update.</title>
        <authorList>
            <consortium name="The rice annotation project (RAP)"/>
        </authorList>
    </citation>
    <scope>GENOME REANNOTATION</scope>
    <source>
        <strain evidence="4">cv. Nipponbare</strain>
    </source>
</reference>
<gene>
    <name evidence="3" type="ordered locus">Os12g0211100</name>
</gene>
<name>C7JA10_ORYSJ</name>
<dbReference type="Proteomes" id="UP000000763">
    <property type="component" value="Chromosome 12"/>
</dbReference>
<dbReference type="PANTHER" id="PTHR33065:SF19">
    <property type="entry name" value="OS11G0130700 PROTEIN"/>
    <property type="match status" value="1"/>
</dbReference>
<dbReference type="EMBL" id="AP008218">
    <property type="protein sequence ID" value="BAH95565.1"/>
    <property type="molecule type" value="Genomic_DNA"/>
</dbReference>